<evidence type="ECO:0000313" key="4">
    <source>
        <dbReference type="EMBL" id="GMN48820.1"/>
    </source>
</evidence>
<comment type="caution">
    <text evidence="4">The sequence shown here is derived from an EMBL/GenBank/DDBJ whole genome shotgun (WGS) entry which is preliminary data.</text>
</comment>
<organism evidence="4 5">
    <name type="scientific">Ficus carica</name>
    <name type="common">Common fig</name>
    <dbReference type="NCBI Taxonomy" id="3494"/>
    <lineage>
        <taxon>Eukaryota</taxon>
        <taxon>Viridiplantae</taxon>
        <taxon>Streptophyta</taxon>
        <taxon>Embryophyta</taxon>
        <taxon>Tracheophyta</taxon>
        <taxon>Spermatophyta</taxon>
        <taxon>Magnoliopsida</taxon>
        <taxon>eudicotyledons</taxon>
        <taxon>Gunneridae</taxon>
        <taxon>Pentapetalae</taxon>
        <taxon>rosids</taxon>
        <taxon>fabids</taxon>
        <taxon>Rosales</taxon>
        <taxon>Moraceae</taxon>
        <taxon>Ficeae</taxon>
        <taxon>Ficus</taxon>
    </lineage>
</organism>
<gene>
    <name evidence="4" type="ORF">TIFTF001_017994</name>
</gene>
<evidence type="ECO:0000256" key="2">
    <source>
        <dbReference type="ARBA" id="ARBA00022737"/>
    </source>
</evidence>
<feature type="domain" description="SMP" evidence="3">
    <location>
        <begin position="40"/>
        <end position="73"/>
    </location>
</feature>
<dbReference type="PANTHER" id="PTHR31174:SF31">
    <property type="entry name" value="LATE EMBRYOGENESIS ABUNDANT PROTEIN 3"/>
    <property type="match status" value="1"/>
</dbReference>
<dbReference type="PANTHER" id="PTHR31174">
    <property type="entry name" value="SEED MATURATION FAMILY PROTEIN"/>
    <property type="match status" value="1"/>
</dbReference>
<dbReference type="AlphaFoldDB" id="A0AA88D8V0"/>
<feature type="domain" description="SMP" evidence="3">
    <location>
        <begin position="1"/>
        <end position="27"/>
    </location>
</feature>
<protein>
    <recommendedName>
        <fullName evidence="3">SMP domain-containing protein</fullName>
    </recommendedName>
</protein>
<dbReference type="Pfam" id="PF04927">
    <property type="entry name" value="SMP"/>
    <property type="match status" value="2"/>
</dbReference>
<accession>A0AA88D8V0</accession>
<dbReference type="InterPro" id="IPR042971">
    <property type="entry name" value="LEA_SMP"/>
</dbReference>
<evidence type="ECO:0000259" key="3">
    <source>
        <dbReference type="Pfam" id="PF04927"/>
    </source>
</evidence>
<name>A0AA88D8V0_FICCA</name>
<comment type="similarity">
    <text evidence="1">Belongs to the LEA type SMP family.</text>
</comment>
<proteinExistence type="inferred from homology"/>
<sequence>MRATGINLTYPGGIGATAQSAASFNTRPIADECKTTISDDATRKLPADKAVTREDAQGVTGAEVRNKPDMSTTLVGCLVNGGGG</sequence>
<keyword evidence="5" id="KW-1185">Reference proteome</keyword>
<dbReference type="EMBL" id="BTGU01000029">
    <property type="protein sequence ID" value="GMN48820.1"/>
    <property type="molecule type" value="Genomic_DNA"/>
</dbReference>
<dbReference type="Proteomes" id="UP001187192">
    <property type="component" value="Unassembled WGS sequence"/>
</dbReference>
<reference evidence="4" key="1">
    <citation type="submission" date="2023-07" db="EMBL/GenBank/DDBJ databases">
        <title>draft genome sequence of fig (Ficus carica).</title>
        <authorList>
            <person name="Takahashi T."/>
            <person name="Nishimura K."/>
        </authorList>
    </citation>
    <scope>NUCLEOTIDE SEQUENCE</scope>
</reference>
<evidence type="ECO:0000313" key="5">
    <source>
        <dbReference type="Proteomes" id="UP001187192"/>
    </source>
</evidence>
<evidence type="ECO:0000256" key="1">
    <source>
        <dbReference type="ARBA" id="ARBA00010733"/>
    </source>
</evidence>
<dbReference type="Gramene" id="FCD_00000685-RA">
    <property type="protein sequence ID" value="FCD_00000685-RA:cds"/>
    <property type="gene ID" value="FCD_00000685"/>
</dbReference>
<dbReference type="InterPro" id="IPR007011">
    <property type="entry name" value="LEA_SMP_dom"/>
</dbReference>
<keyword evidence="2" id="KW-0677">Repeat</keyword>